<evidence type="ECO:0008006" key="3">
    <source>
        <dbReference type="Google" id="ProtNLM"/>
    </source>
</evidence>
<name>A0A1M6BEN3_9FLAO</name>
<evidence type="ECO:0000313" key="2">
    <source>
        <dbReference type="Proteomes" id="UP000184543"/>
    </source>
</evidence>
<dbReference type="Proteomes" id="UP000184543">
    <property type="component" value="Unassembled WGS sequence"/>
</dbReference>
<proteinExistence type="predicted"/>
<dbReference type="EMBL" id="FQYU01000001">
    <property type="protein sequence ID" value="SHI47214.1"/>
    <property type="molecule type" value="Genomic_DNA"/>
</dbReference>
<gene>
    <name evidence="1" type="ORF">SAMN04488513_101392</name>
</gene>
<accession>A0A1M6BEN3</accession>
<dbReference type="OrthoDB" id="1443464at2"/>
<keyword evidence="2" id="KW-1185">Reference proteome</keyword>
<reference evidence="2" key="1">
    <citation type="submission" date="2016-11" db="EMBL/GenBank/DDBJ databases">
        <authorList>
            <person name="Varghese N."/>
            <person name="Submissions S."/>
        </authorList>
    </citation>
    <scope>NUCLEOTIDE SEQUENCE [LARGE SCALE GENOMIC DNA]</scope>
    <source>
        <strain evidence="2">DSM 19858</strain>
    </source>
</reference>
<protein>
    <recommendedName>
        <fullName evidence="3">Lipocalin-like domain-containing protein</fullName>
    </recommendedName>
</protein>
<evidence type="ECO:0000313" key="1">
    <source>
        <dbReference type="EMBL" id="SHI47214.1"/>
    </source>
</evidence>
<dbReference type="RefSeq" id="WP_072987670.1">
    <property type="nucleotide sequence ID" value="NZ_FQYU01000001.1"/>
</dbReference>
<dbReference type="AlphaFoldDB" id="A0A1M6BEN3"/>
<organism evidence="1 2">
    <name type="scientific">Pseudozobellia thermophila</name>
    <dbReference type="NCBI Taxonomy" id="192903"/>
    <lineage>
        <taxon>Bacteria</taxon>
        <taxon>Pseudomonadati</taxon>
        <taxon>Bacteroidota</taxon>
        <taxon>Flavobacteriia</taxon>
        <taxon>Flavobacteriales</taxon>
        <taxon>Flavobacteriaceae</taxon>
        <taxon>Pseudozobellia</taxon>
    </lineage>
</organism>
<sequence length="123" mass="13674">MKKPILFLALASMVAFTNCSKDDDDTDPIVGTWVSESSITPEGGETTTYKDIWIFEEDHTGAYTDTTNGQVNRETDFIWTKTDEGYEVDYAEEGVRNNETFTIGELLGETTLEKGGALIAMKE</sequence>